<dbReference type="Gene3D" id="3.20.20.370">
    <property type="entry name" value="Glycoside hydrolase/deacetylase"/>
    <property type="match status" value="1"/>
</dbReference>
<comment type="subcellular location">
    <subcellularLocation>
        <location evidence="1">Secreted</location>
    </subcellularLocation>
</comment>
<dbReference type="EMBL" id="BQXO01000002">
    <property type="protein sequence ID" value="GKT05581.1"/>
    <property type="molecule type" value="Genomic_DNA"/>
</dbReference>
<dbReference type="Proteomes" id="UP001628078">
    <property type="component" value="Unassembled WGS sequence"/>
</dbReference>
<gene>
    <name evidence="4" type="primary">icaB</name>
    <name evidence="4" type="ORF">JCM31185_08690</name>
</gene>
<dbReference type="InterPro" id="IPR011330">
    <property type="entry name" value="Glyco_hydro/deAcase_b/a-brl"/>
</dbReference>
<name>A0ABQ5JMD8_9LACO</name>
<organism evidence="4 5">
    <name type="scientific">Furfurilactobacillus curtus</name>
    <dbReference type="NCBI Taxonomy" id="1746200"/>
    <lineage>
        <taxon>Bacteria</taxon>
        <taxon>Bacillati</taxon>
        <taxon>Bacillota</taxon>
        <taxon>Bacilli</taxon>
        <taxon>Lactobacillales</taxon>
        <taxon>Lactobacillaceae</taxon>
        <taxon>Furfurilactobacillus</taxon>
    </lineage>
</organism>
<evidence type="ECO:0000259" key="3">
    <source>
        <dbReference type="PROSITE" id="PS51677"/>
    </source>
</evidence>
<evidence type="ECO:0000313" key="5">
    <source>
        <dbReference type="Proteomes" id="UP001628078"/>
    </source>
</evidence>
<keyword evidence="2" id="KW-0732">Signal</keyword>
<dbReference type="PANTHER" id="PTHR34216:SF3">
    <property type="entry name" value="POLY-BETA-1,6-N-ACETYL-D-GLUCOSAMINE N-DEACETYLASE"/>
    <property type="match status" value="1"/>
</dbReference>
<accession>A0ABQ5JMD8</accession>
<evidence type="ECO:0000256" key="2">
    <source>
        <dbReference type="ARBA" id="ARBA00022729"/>
    </source>
</evidence>
<dbReference type="Pfam" id="PF01522">
    <property type="entry name" value="Polysacc_deac_1"/>
    <property type="match status" value="1"/>
</dbReference>
<dbReference type="PANTHER" id="PTHR34216">
    <property type="match status" value="1"/>
</dbReference>
<feature type="domain" description="NodB homology" evidence="3">
    <location>
        <begin position="122"/>
        <end position="299"/>
    </location>
</feature>
<comment type="caution">
    <text evidence="4">The sequence shown here is derived from an EMBL/GenBank/DDBJ whole genome shotgun (WGS) entry which is preliminary data.</text>
</comment>
<dbReference type="RefSeq" id="WP_407882942.1">
    <property type="nucleotide sequence ID" value="NZ_BQXO01000002.1"/>
</dbReference>
<dbReference type="InterPro" id="IPR002509">
    <property type="entry name" value="NODB_dom"/>
</dbReference>
<keyword evidence="5" id="KW-1185">Reference proteome</keyword>
<sequence>MSKTMRKWLLAGFLILIFAFLGISVQRNIKFELGNKTSYAISTHDQNMRSGIMVFCYHRVLKNTRTVRLDERLSSNSQFHDFNVNLNDFKAQMAYLHRHHIQVISTAEMIQLATSHQRLKHRYVVLTFDDIDRTTIDNALPVMMKYHDPFTVSIITGDTGAYRAGTKLATWPQILKMKKIAGDLVTFGVHTNNMHYLTASGTPIFNVPSQFSRFKRDYATSQDVMQKKIGAETPIFTYPYGSGDIQVQAFLERQPLQVIYTLNTGIVTPHTNLKSTPRVIINTNSWPSITKWLTPKTTA</sequence>
<protein>
    <submittedName>
        <fullName evidence="4">Intercellular adhesion protein</fullName>
    </submittedName>
</protein>
<evidence type="ECO:0000313" key="4">
    <source>
        <dbReference type="EMBL" id="GKT05581.1"/>
    </source>
</evidence>
<dbReference type="PROSITE" id="PS51677">
    <property type="entry name" value="NODB"/>
    <property type="match status" value="1"/>
</dbReference>
<reference evidence="4 5" key="1">
    <citation type="submission" date="2022-03" db="EMBL/GenBank/DDBJ databases">
        <title>Draft genome sequence of Furfurilactobacillus curtus JCM 31185.</title>
        <authorList>
            <person name="Suzuki S."/>
            <person name="Endo A."/>
            <person name="Kajikawa A."/>
        </authorList>
    </citation>
    <scope>NUCLEOTIDE SEQUENCE [LARGE SCALE GENOMIC DNA]</scope>
    <source>
        <strain evidence="4 5">JCM 31185</strain>
    </source>
</reference>
<evidence type="ECO:0000256" key="1">
    <source>
        <dbReference type="ARBA" id="ARBA00004613"/>
    </source>
</evidence>
<proteinExistence type="predicted"/>
<dbReference type="SUPFAM" id="SSF88713">
    <property type="entry name" value="Glycoside hydrolase/deacetylase"/>
    <property type="match status" value="1"/>
</dbReference>
<dbReference type="InterPro" id="IPR051398">
    <property type="entry name" value="Polysacch_Deacetylase"/>
</dbReference>